<evidence type="ECO:0000313" key="2">
    <source>
        <dbReference type="EMBL" id="GAA2657729.1"/>
    </source>
</evidence>
<name>A0ABN3RPP6_9ACTN</name>
<organism evidence="2 3">
    <name type="scientific">Streptomyces lunalinharesii</name>
    <dbReference type="NCBI Taxonomy" id="333384"/>
    <lineage>
        <taxon>Bacteria</taxon>
        <taxon>Bacillati</taxon>
        <taxon>Actinomycetota</taxon>
        <taxon>Actinomycetes</taxon>
        <taxon>Kitasatosporales</taxon>
        <taxon>Streptomycetaceae</taxon>
        <taxon>Streptomyces</taxon>
    </lineage>
</organism>
<feature type="compositionally biased region" description="Polar residues" evidence="1">
    <location>
        <begin position="171"/>
        <end position="183"/>
    </location>
</feature>
<evidence type="ECO:0000256" key="1">
    <source>
        <dbReference type="SAM" id="MobiDB-lite"/>
    </source>
</evidence>
<sequence length="210" mass="21549">MAEDYGQRAAHATALSTQLRASGPVPMDVLAQRIIRAQALSHTALADLLAVTRAGASRTEDGLAALGCLARASKYAQEAAAALGTAMAQSFDGLSRSRSAAGTPVVTLGPPPHQLRQAAAALLERVAQQYAQASALAPAPAKAAAVRTDSHPGNHGRYRPPPVTSPPLETRPSQINSTSPSSCWPWVQTSPAMVTPCASSTAAASTPSLR</sequence>
<comment type="caution">
    <text evidence="2">The sequence shown here is derived from an EMBL/GenBank/DDBJ whole genome shotgun (WGS) entry which is preliminary data.</text>
</comment>
<dbReference type="Proteomes" id="UP001500994">
    <property type="component" value="Unassembled WGS sequence"/>
</dbReference>
<accession>A0ABN3RPP6</accession>
<feature type="region of interest" description="Disordered" evidence="1">
    <location>
        <begin position="141"/>
        <end position="183"/>
    </location>
</feature>
<reference evidence="2 3" key="1">
    <citation type="journal article" date="2019" name="Int. J. Syst. Evol. Microbiol.">
        <title>The Global Catalogue of Microorganisms (GCM) 10K type strain sequencing project: providing services to taxonomists for standard genome sequencing and annotation.</title>
        <authorList>
            <consortium name="The Broad Institute Genomics Platform"/>
            <consortium name="The Broad Institute Genome Sequencing Center for Infectious Disease"/>
            <person name="Wu L."/>
            <person name="Ma J."/>
        </authorList>
    </citation>
    <scope>NUCLEOTIDE SEQUENCE [LARGE SCALE GENOMIC DNA]</scope>
    <source>
        <strain evidence="2 3">JCM 16374</strain>
    </source>
</reference>
<keyword evidence="3" id="KW-1185">Reference proteome</keyword>
<proteinExistence type="predicted"/>
<protein>
    <submittedName>
        <fullName evidence="2">Uncharacterized protein</fullName>
    </submittedName>
</protein>
<dbReference type="EMBL" id="BAAARK010000006">
    <property type="protein sequence ID" value="GAA2657729.1"/>
    <property type="molecule type" value="Genomic_DNA"/>
</dbReference>
<evidence type="ECO:0000313" key="3">
    <source>
        <dbReference type="Proteomes" id="UP001500994"/>
    </source>
</evidence>
<gene>
    <name evidence="2" type="ORF">GCM10009864_25310</name>
</gene>